<dbReference type="Proteomes" id="UP000215086">
    <property type="component" value="Chromosome"/>
</dbReference>
<dbReference type="AlphaFoldDB" id="A0A286RHV2"/>
<sequence length="480" mass="53196">MMFPLHGHLIAGAAWLPLTLAFAISFQNIVFCKGFSYDGGPALPSEQSQAQRIAETFIQNGDASEIHAFFAPCNDTDSQSQDVSLETDSEGETPLAIHDFQLSPTGSHAWLWYGNAVSALCDLPQAQQIRPVVSPGRKCMTVFSKDGKTLVLAGLDTGIVHVLSVERLKYVNAFLGVPLPPLYEVSVSVDGQYIACRGFDGFGSVHTLENGTTWGVAAYGFAFGPGNLLVYSNYRLRLLEIIKFGDKVSRYKLTMPRNDRFDDFREFQFDVTGKVLAAKAEGTRISFTTPAANDKEEPEDNDASPLWCFWDASSGNLIGQLDGSSLSLLKGSDDVPWRLTSDGRTIIVGCKNHIMHIDWRKKLVVRRWDHPLIASIERIELVKDGIVVQGKRVANEPQSFTAFWQNEGQNPVWWVNHAVNVDEAMTIGLRLNGDGDLVVLDPRTGGDVKRIRCFLRGFSNNRENNYEIVARVVDVLLPQE</sequence>
<gene>
    <name evidence="1" type="ORF">THTE_2935</name>
</gene>
<reference evidence="1 2" key="1">
    <citation type="journal article" name="Front. Microbiol.">
        <title>Sugar Metabolism of the First Thermophilic Planctomycete Thermogutta terrifontis: Comparative Genomic and Transcriptomic Approaches.</title>
        <authorList>
            <person name="Elcheninov A.G."/>
            <person name="Menzel P."/>
            <person name="Gudbergsdottir S.R."/>
            <person name="Slesarev A.I."/>
            <person name="Kadnikov V.V."/>
            <person name="Krogh A."/>
            <person name="Bonch-Osmolovskaya E.A."/>
            <person name="Peng X."/>
            <person name="Kublanov I.V."/>
        </authorList>
    </citation>
    <scope>NUCLEOTIDE SEQUENCE [LARGE SCALE GENOMIC DNA]</scope>
    <source>
        <strain evidence="1 2">R1</strain>
    </source>
</reference>
<keyword evidence="2" id="KW-1185">Reference proteome</keyword>
<protein>
    <submittedName>
        <fullName evidence="1">Uncharacterized protein</fullName>
    </submittedName>
</protein>
<dbReference type="InterPro" id="IPR015943">
    <property type="entry name" value="WD40/YVTN_repeat-like_dom_sf"/>
</dbReference>
<accession>A0A286RHV2</accession>
<name>A0A286RHV2_9BACT</name>
<proteinExistence type="predicted"/>
<dbReference type="SUPFAM" id="SSF50969">
    <property type="entry name" value="YVTN repeat-like/Quinoprotein amine dehydrogenase"/>
    <property type="match status" value="1"/>
</dbReference>
<dbReference type="KEGG" id="ttf:THTE_2935"/>
<evidence type="ECO:0000313" key="2">
    <source>
        <dbReference type="Proteomes" id="UP000215086"/>
    </source>
</evidence>
<dbReference type="RefSeq" id="WP_157732039.1">
    <property type="nucleotide sequence ID" value="NZ_CP018477.1"/>
</dbReference>
<evidence type="ECO:0000313" key="1">
    <source>
        <dbReference type="EMBL" id="ASV75537.1"/>
    </source>
</evidence>
<dbReference type="Gene3D" id="2.130.10.10">
    <property type="entry name" value="YVTN repeat-like/Quinoprotein amine dehydrogenase"/>
    <property type="match status" value="1"/>
</dbReference>
<organism evidence="1 2">
    <name type="scientific">Thermogutta terrifontis</name>
    <dbReference type="NCBI Taxonomy" id="1331910"/>
    <lineage>
        <taxon>Bacteria</taxon>
        <taxon>Pseudomonadati</taxon>
        <taxon>Planctomycetota</taxon>
        <taxon>Planctomycetia</taxon>
        <taxon>Pirellulales</taxon>
        <taxon>Thermoguttaceae</taxon>
        <taxon>Thermogutta</taxon>
    </lineage>
</organism>
<dbReference type="InterPro" id="IPR011044">
    <property type="entry name" value="Quino_amine_DH_bsu"/>
</dbReference>
<dbReference type="EMBL" id="CP018477">
    <property type="protein sequence ID" value="ASV75537.1"/>
    <property type="molecule type" value="Genomic_DNA"/>
</dbReference>